<reference evidence="1 2" key="1">
    <citation type="journal article" date="2015" name="Nature">
        <title>rRNA introns, odd ribosomes, and small enigmatic genomes across a large radiation of phyla.</title>
        <authorList>
            <person name="Brown C.T."/>
            <person name="Hug L.A."/>
            <person name="Thomas B.C."/>
            <person name="Sharon I."/>
            <person name="Castelle C.J."/>
            <person name="Singh A."/>
            <person name="Wilkins M.J."/>
            <person name="Williams K.H."/>
            <person name="Banfield J.F."/>
        </authorList>
    </citation>
    <scope>NUCLEOTIDE SEQUENCE [LARGE SCALE GENOMIC DNA]</scope>
</reference>
<dbReference type="Proteomes" id="UP000033901">
    <property type="component" value="Unassembled WGS sequence"/>
</dbReference>
<gene>
    <name evidence="1" type="ORF">UW61_C0004G0011</name>
</gene>
<keyword evidence="1" id="KW-0489">Methyltransferase</keyword>
<name>A0A0G1J8Y7_9BACT</name>
<dbReference type="PANTHER" id="PTHR43464">
    <property type="entry name" value="METHYLTRANSFERASE"/>
    <property type="match status" value="1"/>
</dbReference>
<protein>
    <submittedName>
        <fullName evidence="1">Methyltransferase type 12</fullName>
    </submittedName>
</protein>
<dbReference type="GO" id="GO:0032259">
    <property type="term" value="P:methylation"/>
    <property type="evidence" value="ECO:0007669"/>
    <property type="project" value="UniProtKB-KW"/>
</dbReference>
<dbReference type="EMBL" id="LCIZ01000004">
    <property type="protein sequence ID" value="KKT67720.1"/>
    <property type="molecule type" value="Genomic_DNA"/>
</dbReference>
<dbReference type="AlphaFoldDB" id="A0A0G1J8Y7"/>
<dbReference type="PANTHER" id="PTHR43464:SF92">
    <property type="entry name" value="SLR1071 PROTEIN"/>
    <property type="match status" value="1"/>
</dbReference>
<dbReference type="Gene3D" id="3.40.50.150">
    <property type="entry name" value="Vaccinia Virus protein VP39"/>
    <property type="match status" value="1"/>
</dbReference>
<accession>A0A0G1J8Y7</accession>
<dbReference type="SUPFAM" id="SSF53335">
    <property type="entry name" value="S-adenosyl-L-methionine-dependent methyltransferases"/>
    <property type="match status" value="1"/>
</dbReference>
<keyword evidence="1" id="KW-0808">Transferase</keyword>
<proteinExistence type="predicted"/>
<evidence type="ECO:0000313" key="1">
    <source>
        <dbReference type="EMBL" id="KKT67720.1"/>
    </source>
</evidence>
<comment type="caution">
    <text evidence="1">The sequence shown here is derived from an EMBL/GenBank/DDBJ whole genome shotgun (WGS) entry which is preliminary data.</text>
</comment>
<dbReference type="CDD" id="cd02440">
    <property type="entry name" value="AdoMet_MTases"/>
    <property type="match status" value="1"/>
</dbReference>
<dbReference type="GO" id="GO:0008168">
    <property type="term" value="F:methyltransferase activity"/>
    <property type="evidence" value="ECO:0007669"/>
    <property type="project" value="UniProtKB-KW"/>
</dbReference>
<sequence length="224" mass="25830">MLAMSDDDLRSLIKRFRHTRYNGWRNYKGKWRKYMGMDDTTGKIILDLGCGVGIESLELALAGNDVIAADLVPANIELAQRVAALYGRPVRTALVGWEPPYVDLSDDSIDILYMNGVLHHIPHAHDLIRASLAWLRPGGEIRAMLYSDRGWAKYVGVVVPPFDSDVTQHPHFRKFLRAFDRVGYHADWYSRKRLEWRFGDIVDISMYKYITNDDRYAVTRMVPK</sequence>
<evidence type="ECO:0000313" key="2">
    <source>
        <dbReference type="Proteomes" id="UP000033901"/>
    </source>
</evidence>
<dbReference type="Pfam" id="PF13489">
    <property type="entry name" value="Methyltransf_23"/>
    <property type="match status" value="1"/>
</dbReference>
<dbReference type="InterPro" id="IPR029063">
    <property type="entry name" value="SAM-dependent_MTases_sf"/>
</dbReference>
<organism evidence="1 2">
    <name type="scientific">Candidatus Curtissbacteria bacterium GW2011_GWC1_44_33</name>
    <dbReference type="NCBI Taxonomy" id="1618413"/>
    <lineage>
        <taxon>Bacteria</taxon>
        <taxon>Candidatus Curtissiibacteriota</taxon>
    </lineage>
</organism>